<evidence type="ECO:0008006" key="6">
    <source>
        <dbReference type="Google" id="ProtNLM"/>
    </source>
</evidence>
<name>A0A5D3DHM5_CUCMM</name>
<evidence type="ECO:0000256" key="1">
    <source>
        <dbReference type="SAM" id="MobiDB-lite"/>
    </source>
</evidence>
<evidence type="ECO:0000313" key="4">
    <source>
        <dbReference type="Proteomes" id="UP000321393"/>
    </source>
</evidence>
<protein>
    <recommendedName>
        <fullName evidence="6">Ty3-gypsy retrotransposon protein</fullName>
    </recommendedName>
</protein>
<evidence type="ECO:0000313" key="2">
    <source>
        <dbReference type="EMBL" id="KAA0049778.1"/>
    </source>
</evidence>
<reference evidence="4 5" key="1">
    <citation type="submission" date="2019-08" db="EMBL/GenBank/DDBJ databases">
        <title>Draft genome sequences of two oriental melons (Cucumis melo L. var makuwa).</title>
        <authorList>
            <person name="Kwon S.-Y."/>
        </authorList>
    </citation>
    <scope>NUCLEOTIDE SEQUENCE [LARGE SCALE GENOMIC DNA]</scope>
    <source>
        <strain evidence="5">cv. Chang Bougi</strain>
        <strain evidence="4">cv. SW 3</strain>
        <tissue evidence="3">Leaf</tissue>
    </source>
</reference>
<sequence>MAQKRIEEKLKPVDQDTSSIRVELHKLSTIEENLASMAKSIERLGIQAEKQHQQQLLLKCIEGIMKEKSTMIEGPEGSSSKGSRIASMMDGGNPSIQEIKTATKTCQMQLG</sequence>
<evidence type="ECO:0000313" key="3">
    <source>
        <dbReference type="EMBL" id="TYK23085.1"/>
    </source>
</evidence>
<evidence type="ECO:0000313" key="5">
    <source>
        <dbReference type="Proteomes" id="UP000321947"/>
    </source>
</evidence>
<feature type="region of interest" description="Disordered" evidence="1">
    <location>
        <begin position="70"/>
        <end position="96"/>
    </location>
</feature>
<accession>A0A5D3DHM5</accession>
<dbReference type="EMBL" id="SSTE01012063">
    <property type="protein sequence ID" value="KAA0049778.1"/>
    <property type="molecule type" value="Genomic_DNA"/>
</dbReference>
<comment type="caution">
    <text evidence="3">The sequence shown here is derived from an EMBL/GenBank/DDBJ whole genome shotgun (WGS) entry which is preliminary data.</text>
</comment>
<dbReference type="Proteomes" id="UP000321393">
    <property type="component" value="Unassembled WGS sequence"/>
</dbReference>
<dbReference type="Proteomes" id="UP000321947">
    <property type="component" value="Unassembled WGS sequence"/>
</dbReference>
<dbReference type="AlphaFoldDB" id="A0A5D3DHM5"/>
<gene>
    <name evidence="3" type="ORF">E5676_scaffold142G00650</name>
    <name evidence="2" type="ORF">E6C27_scaffold76G001330</name>
</gene>
<organism evidence="3 5">
    <name type="scientific">Cucumis melo var. makuwa</name>
    <name type="common">Oriental melon</name>
    <dbReference type="NCBI Taxonomy" id="1194695"/>
    <lineage>
        <taxon>Eukaryota</taxon>
        <taxon>Viridiplantae</taxon>
        <taxon>Streptophyta</taxon>
        <taxon>Embryophyta</taxon>
        <taxon>Tracheophyta</taxon>
        <taxon>Spermatophyta</taxon>
        <taxon>Magnoliopsida</taxon>
        <taxon>eudicotyledons</taxon>
        <taxon>Gunneridae</taxon>
        <taxon>Pentapetalae</taxon>
        <taxon>rosids</taxon>
        <taxon>fabids</taxon>
        <taxon>Cucurbitales</taxon>
        <taxon>Cucurbitaceae</taxon>
        <taxon>Benincaseae</taxon>
        <taxon>Cucumis</taxon>
    </lineage>
</organism>
<proteinExistence type="predicted"/>
<dbReference type="EMBL" id="SSTD01004586">
    <property type="protein sequence ID" value="TYK23085.1"/>
    <property type="molecule type" value="Genomic_DNA"/>
</dbReference>